<gene>
    <name evidence="1" type="ORF">O6H91_05G125300</name>
</gene>
<sequence length="383" mass="43795">MSKTILQPVGQKRLTNIAVVRLKKHGNRFEIACYKNKVLSWRSQVEKDIDEVLQSHIVYANVSKGVLAKSKDLMEAFGTSDEEKVCLEILEKGDLQVAGKEREVQLSNQFRDIATIVMDKTVNPETERPYTISMIERLMREVHFAVDPHKSSKQQALELIKDLQKQFPLKRAHMRLRLVVPATEGSKLVQMFDSWNAQVDRKEETGGLLSVFCQVEPGRFRDCDGFVRDLHGRVEVISMSVQKDEDANDYDFLQDIDWKNKDGDGSASMAADVSGRDSSTGVRQTNDILFPGSHNLTKAHMEKSEHLADLKGGKVDLVRKKQKCLSCDAVIEDPKEFREHYKSDWHKHNLKRKLKSLPPLSWEECLADTDIIEKINDINDYSR</sequence>
<evidence type="ECO:0000313" key="2">
    <source>
        <dbReference type="Proteomes" id="UP001162992"/>
    </source>
</evidence>
<dbReference type="EMBL" id="CM055096">
    <property type="protein sequence ID" value="KAJ7557402.1"/>
    <property type="molecule type" value="Genomic_DNA"/>
</dbReference>
<organism evidence="1 2">
    <name type="scientific">Diphasiastrum complanatum</name>
    <name type="common">Issler's clubmoss</name>
    <name type="synonym">Lycopodium complanatum</name>
    <dbReference type="NCBI Taxonomy" id="34168"/>
    <lineage>
        <taxon>Eukaryota</taxon>
        <taxon>Viridiplantae</taxon>
        <taxon>Streptophyta</taxon>
        <taxon>Embryophyta</taxon>
        <taxon>Tracheophyta</taxon>
        <taxon>Lycopodiopsida</taxon>
        <taxon>Lycopodiales</taxon>
        <taxon>Lycopodiaceae</taxon>
        <taxon>Lycopodioideae</taxon>
        <taxon>Diphasiastrum</taxon>
    </lineage>
</organism>
<accession>A0ACC2DTT0</accession>
<comment type="caution">
    <text evidence="1">The sequence shown here is derived from an EMBL/GenBank/DDBJ whole genome shotgun (WGS) entry which is preliminary data.</text>
</comment>
<proteinExistence type="predicted"/>
<keyword evidence="2" id="KW-1185">Reference proteome</keyword>
<evidence type="ECO:0000313" key="1">
    <source>
        <dbReference type="EMBL" id="KAJ7557402.1"/>
    </source>
</evidence>
<dbReference type="Proteomes" id="UP001162992">
    <property type="component" value="Chromosome 5"/>
</dbReference>
<protein>
    <submittedName>
        <fullName evidence="1">Uncharacterized protein</fullName>
    </submittedName>
</protein>
<name>A0ACC2DTT0_DIPCM</name>
<reference evidence="2" key="1">
    <citation type="journal article" date="2024" name="Proc. Natl. Acad. Sci. U.S.A.">
        <title>Extraordinary preservation of gene collinearity over three hundred million years revealed in homosporous lycophytes.</title>
        <authorList>
            <person name="Li C."/>
            <person name="Wickell D."/>
            <person name="Kuo L.Y."/>
            <person name="Chen X."/>
            <person name="Nie B."/>
            <person name="Liao X."/>
            <person name="Peng D."/>
            <person name="Ji J."/>
            <person name="Jenkins J."/>
            <person name="Williams M."/>
            <person name="Shu S."/>
            <person name="Plott C."/>
            <person name="Barry K."/>
            <person name="Rajasekar S."/>
            <person name="Grimwood J."/>
            <person name="Han X."/>
            <person name="Sun S."/>
            <person name="Hou Z."/>
            <person name="He W."/>
            <person name="Dai G."/>
            <person name="Sun C."/>
            <person name="Schmutz J."/>
            <person name="Leebens-Mack J.H."/>
            <person name="Li F.W."/>
            <person name="Wang L."/>
        </authorList>
    </citation>
    <scope>NUCLEOTIDE SEQUENCE [LARGE SCALE GENOMIC DNA]</scope>
    <source>
        <strain evidence="2">cv. PW_Plant_1</strain>
    </source>
</reference>